<feature type="domain" description="Ig-like" evidence="3">
    <location>
        <begin position="113"/>
        <end position="217"/>
    </location>
</feature>
<dbReference type="InterPro" id="IPR036179">
    <property type="entry name" value="Ig-like_dom_sf"/>
</dbReference>
<dbReference type="Proteomes" id="UP001274896">
    <property type="component" value="Unassembled WGS sequence"/>
</dbReference>
<keyword evidence="1" id="KW-0393">Immunoglobulin domain</keyword>
<accession>A0AAE0QIJ8</accession>
<name>A0AAE0QIJ8_9TELE</name>
<proteinExistence type="predicted"/>
<feature type="non-terminal residue" evidence="4">
    <location>
        <position position="1"/>
    </location>
</feature>
<organism evidence="4 5">
    <name type="scientific">Hemibagrus guttatus</name>
    <dbReference type="NCBI Taxonomy" id="175788"/>
    <lineage>
        <taxon>Eukaryota</taxon>
        <taxon>Metazoa</taxon>
        <taxon>Chordata</taxon>
        <taxon>Craniata</taxon>
        <taxon>Vertebrata</taxon>
        <taxon>Euteleostomi</taxon>
        <taxon>Actinopterygii</taxon>
        <taxon>Neopterygii</taxon>
        <taxon>Teleostei</taxon>
        <taxon>Ostariophysi</taxon>
        <taxon>Siluriformes</taxon>
        <taxon>Bagridae</taxon>
        <taxon>Hemibagrus</taxon>
    </lineage>
</organism>
<keyword evidence="2" id="KW-1133">Transmembrane helix</keyword>
<dbReference type="InterPro" id="IPR003006">
    <property type="entry name" value="Ig/MHC_CS"/>
</dbReference>
<sequence>STQIVHKGSSTTINCYSKQNCCLKNKGVAFAVDLRRKHLLCAYFYLNQSWNKQLCNDNIRFAWIPETEQISFDLLNVQIHHSADYTCTIVQYLPPPTQCVLIQRTFIQVTASPSVSVACVKGPDGAPTMLCASEGFYPADLKQAWLRDGEYISYMNTALQRPTYEENLSTSHINWTYRNNTDGSYSLMSHLHLSSDIAEQAMYYCWVNHTTLSKPITVIISSTECTEREVEFTGLVVRFIVVGTLFGLLISTAMFIEIYFQYLNKTRLTSL</sequence>
<dbReference type="PANTHER" id="PTHR23411">
    <property type="entry name" value="TAPASIN"/>
    <property type="match status" value="1"/>
</dbReference>
<dbReference type="EMBL" id="JAUCMX010000015">
    <property type="protein sequence ID" value="KAK3521805.1"/>
    <property type="molecule type" value="Genomic_DNA"/>
</dbReference>
<dbReference type="PROSITE" id="PS00290">
    <property type="entry name" value="IG_MHC"/>
    <property type="match status" value="1"/>
</dbReference>
<evidence type="ECO:0000313" key="4">
    <source>
        <dbReference type="EMBL" id="KAK3521805.1"/>
    </source>
</evidence>
<keyword evidence="5" id="KW-1185">Reference proteome</keyword>
<keyword evidence="2" id="KW-0472">Membrane</keyword>
<comment type="caution">
    <text evidence="4">The sequence shown here is derived from an EMBL/GenBank/DDBJ whole genome shotgun (WGS) entry which is preliminary data.</text>
</comment>
<dbReference type="PROSITE" id="PS50835">
    <property type="entry name" value="IG_LIKE"/>
    <property type="match status" value="1"/>
</dbReference>
<protein>
    <recommendedName>
        <fullName evidence="3">Ig-like domain-containing protein</fullName>
    </recommendedName>
</protein>
<evidence type="ECO:0000259" key="3">
    <source>
        <dbReference type="PROSITE" id="PS50835"/>
    </source>
</evidence>
<dbReference type="SMART" id="SM00407">
    <property type="entry name" value="IGc1"/>
    <property type="match status" value="1"/>
</dbReference>
<dbReference type="SUPFAM" id="SSF48726">
    <property type="entry name" value="Immunoglobulin"/>
    <property type="match status" value="1"/>
</dbReference>
<dbReference type="InterPro" id="IPR050380">
    <property type="entry name" value="Immune_Resp_Modulators"/>
</dbReference>
<gene>
    <name evidence="4" type="ORF">QTP70_018279</name>
</gene>
<evidence type="ECO:0000313" key="5">
    <source>
        <dbReference type="Proteomes" id="UP001274896"/>
    </source>
</evidence>
<evidence type="ECO:0000256" key="1">
    <source>
        <dbReference type="ARBA" id="ARBA00023319"/>
    </source>
</evidence>
<dbReference type="InterPro" id="IPR003597">
    <property type="entry name" value="Ig_C1-set"/>
</dbReference>
<reference evidence="4" key="1">
    <citation type="submission" date="2023-06" db="EMBL/GenBank/DDBJ databases">
        <title>Male Hemibagrus guttatus genome.</title>
        <authorList>
            <person name="Bian C."/>
        </authorList>
    </citation>
    <scope>NUCLEOTIDE SEQUENCE</scope>
    <source>
        <strain evidence="4">Male_cb2023</strain>
        <tissue evidence="4">Muscle</tissue>
    </source>
</reference>
<dbReference type="Gene3D" id="2.60.40.10">
    <property type="entry name" value="Immunoglobulins"/>
    <property type="match status" value="2"/>
</dbReference>
<dbReference type="InterPro" id="IPR013783">
    <property type="entry name" value="Ig-like_fold"/>
</dbReference>
<evidence type="ECO:0000256" key="2">
    <source>
        <dbReference type="SAM" id="Phobius"/>
    </source>
</evidence>
<dbReference type="InterPro" id="IPR007110">
    <property type="entry name" value="Ig-like_dom"/>
</dbReference>
<feature type="transmembrane region" description="Helical" evidence="2">
    <location>
        <begin position="235"/>
        <end position="260"/>
    </location>
</feature>
<dbReference type="AlphaFoldDB" id="A0AAE0QIJ8"/>
<keyword evidence="2" id="KW-0812">Transmembrane</keyword>